<organism evidence="10 11">
    <name type="scientific">Thiomonas arsenitoxydans (strain DSM 22701 / CIP 110005 / 3As)</name>
    <dbReference type="NCBI Taxonomy" id="426114"/>
    <lineage>
        <taxon>Bacteria</taxon>
        <taxon>Pseudomonadati</taxon>
        <taxon>Pseudomonadota</taxon>
        <taxon>Betaproteobacteria</taxon>
        <taxon>Burkholderiales</taxon>
        <taxon>Thiomonas</taxon>
    </lineage>
</organism>
<dbReference type="Proteomes" id="UP000664800">
    <property type="component" value="Unassembled WGS sequence"/>
</dbReference>
<comment type="caution">
    <text evidence="10">The sequence shown here is derived from an EMBL/GenBank/DDBJ whole genome shotgun (WGS) entry which is preliminary data.</text>
</comment>
<dbReference type="PANTHER" id="PTHR43821:SF1">
    <property type="entry name" value="NAD(P)H NITROREDUCTASE YDJA-RELATED"/>
    <property type="match status" value="1"/>
</dbReference>
<evidence type="ECO:0000256" key="5">
    <source>
        <dbReference type="ARBA" id="ARBA00023002"/>
    </source>
</evidence>
<name>A0A8I1MZ10_THIA3</name>
<sequence length="216" mass="23252">MSALSILDTPVPGTVGRTAYADLTATLIQTRQQLAPKRLFAPGPDARQIHAYFQAAAAAPDHGQILPWRFVVVPAASRAALGEVFAQALRERDASASDKELAEARDKAHRGPFIALAIVRDATDDHPEIPLQERLISLGCAIQNLLLSAHADGFGSGLVSGQAMQTARLRRLFALAHNEQAVCFVAIGTADRRKPIRPRPDPALFVSELNCEADHV</sequence>
<dbReference type="PANTHER" id="PTHR43821">
    <property type="entry name" value="NAD(P)H NITROREDUCTASE YDJA-RELATED"/>
    <property type="match status" value="1"/>
</dbReference>
<keyword evidence="6 7" id="KW-0520">NAD</keyword>
<feature type="binding site" description="in other chain" evidence="8">
    <location>
        <begin position="158"/>
        <end position="160"/>
    </location>
    <ligand>
        <name>FMN</name>
        <dbReference type="ChEBI" id="CHEBI:58210"/>
        <note>ligand shared between dimeric partners</note>
    </ligand>
</feature>
<evidence type="ECO:0000256" key="1">
    <source>
        <dbReference type="ARBA" id="ARBA00007118"/>
    </source>
</evidence>
<dbReference type="InterPro" id="IPR029479">
    <property type="entry name" value="Nitroreductase"/>
</dbReference>
<evidence type="ECO:0000256" key="8">
    <source>
        <dbReference type="PIRSR" id="PIRSR000232-1"/>
    </source>
</evidence>
<dbReference type="InterPro" id="IPR026021">
    <property type="entry name" value="YdjA-like"/>
</dbReference>
<dbReference type="GO" id="GO:0016491">
    <property type="term" value="F:oxidoreductase activity"/>
    <property type="evidence" value="ECO:0007669"/>
    <property type="project" value="UniProtKB-UniRule"/>
</dbReference>
<evidence type="ECO:0000259" key="9">
    <source>
        <dbReference type="Pfam" id="PF00881"/>
    </source>
</evidence>
<dbReference type="Gene3D" id="3.40.109.10">
    <property type="entry name" value="NADH Oxidase"/>
    <property type="match status" value="1"/>
</dbReference>
<dbReference type="Pfam" id="PF00881">
    <property type="entry name" value="Nitroreductase"/>
    <property type="match status" value="1"/>
</dbReference>
<proteinExistence type="inferred from homology"/>
<evidence type="ECO:0000256" key="2">
    <source>
        <dbReference type="ARBA" id="ARBA00022630"/>
    </source>
</evidence>
<comment type="similarity">
    <text evidence="1 7">Belongs to the nitroreductase family.</text>
</comment>
<keyword evidence="5 7" id="KW-0560">Oxidoreductase</keyword>
<gene>
    <name evidence="10" type="ORF">J0I24_14905</name>
</gene>
<dbReference type="SUPFAM" id="SSF55469">
    <property type="entry name" value="FMN-dependent nitroreductase-like"/>
    <property type="match status" value="1"/>
</dbReference>
<evidence type="ECO:0000256" key="3">
    <source>
        <dbReference type="ARBA" id="ARBA00022643"/>
    </source>
</evidence>
<dbReference type="InterPro" id="IPR000415">
    <property type="entry name" value="Nitroreductase-like"/>
</dbReference>
<evidence type="ECO:0000256" key="6">
    <source>
        <dbReference type="ARBA" id="ARBA00023027"/>
    </source>
</evidence>
<evidence type="ECO:0000256" key="7">
    <source>
        <dbReference type="PIRNR" id="PIRNR000232"/>
    </source>
</evidence>
<dbReference type="InterPro" id="IPR052530">
    <property type="entry name" value="NAD(P)H_nitroreductase"/>
</dbReference>
<evidence type="ECO:0000313" key="10">
    <source>
        <dbReference type="EMBL" id="MBN8745572.1"/>
    </source>
</evidence>
<evidence type="ECO:0000256" key="4">
    <source>
        <dbReference type="ARBA" id="ARBA00022857"/>
    </source>
</evidence>
<keyword evidence="4 7" id="KW-0521">NADP</keyword>
<comment type="cofactor">
    <cofactor evidence="8">
        <name>FMN</name>
        <dbReference type="ChEBI" id="CHEBI:58210"/>
    </cofactor>
    <text evidence="8">Binds 1 FMN per subunit.</text>
</comment>
<dbReference type="EC" id="1.-.-.-" evidence="7"/>
<dbReference type="RefSeq" id="WP_276732490.1">
    <property type="nucleotide sequence ID" value="NZ_JAFKMR010000034.1"/>
</dbReference>
<keyword evidence="2 7" id="KW-0285">Flavoprotein</keyword>
<reference evidence="10" key="1">
    <citation type="submission" date="2021-02" db="EMBL/GenBank/DDBJ databases">
        <title>Thiocyanate and organic carbon inputs drive convergent selection for specific autotrophic Afipia and Thiobacillus strains within complex microbiomes.</title>
        <authorList>
            <person name="Huddy R.J."/>
            <person name="Sachdeva R."/>
            <person name="Kadzinga F."/>
            <person name="Kantor R.S."/>
            <person name="Harrison S.T.L."/>
            <person name="Banfield J.F."/>
        </authorList>
    </citation>
    <scope>NUCLEOTIDE SEQUENCE</scope>
    <source>
        <strain evidence="10">SCN18_13_7_16_R3_B_64_19</strain>
    </source>
</reference>
<keyword evidence="3 7" id="KW-0288">FMN</keyword>
<dbReference type="AlphaFoldDB" id="A0A8I1MZ10"/>
<accession>A0A8I1MZ10</accession>
<protein>
    <recommendedName>
        <fullName evidence="7">Putative NAD(P)H nitroreductase</fullName>
        <ecNumber evidence="7">1.-.-.-</ecNumber>
    </recommendedName>
</protein>
<feature type="domain" description="Nitroreductase" evidence="9">
    <location>
        <begin position="44"/>
        <end position="188"/>
    </location>
</feature>
<feature type="binding site" evidence="8">
    <location>
        <position position="62"/>
    </location>
    <ligand>
        <name>FMN</name>
        <dbReference type="ChEBI" id="CHEBI:58210"/>
        <note>ligand shared between dimeric partners</note>
    </ligand>
</feature>
<evidence type="ECO:0000313" key="11">
    <source>
        <dbReference type="Proteomes" id="UP000664800"/>
    </source>
</evidence>
<dbReference type="PIRSF" id="PIRSF000232">
    <property type="entry name" value="YdjA"/>
    <property type="match status" value="1"/>
</dbReference>
<dbReference type="EMBL" id="JAFKMR010000034">
    <property type="protein sequence ID" value="MBN8745572.1"/>
    <property type="molecule type" value="Genomic_DNA"/>
</dbReference>